<accession>A0A3P9NEY7</accession>
<dbReference type="Proteomes" id="UP000242638">
    <property type="component" value="Unassembled WGS sequence"/>
</dbReference>
<dbReference type="InterPro" id="IPR039220">
    <property type="entry name" value="FAM3"/>
</dbReference>
<name>A0A3P9NEY7_POERE</name>
<dbReference type="AlphaFoldDB" id="A0A3P9NEY7"/>
<dbReference type="Ensembl" id="ENSPRET00000008244.1">
    <property type="protein sequence ID" value="ENSPREP00000008150.1"/>
    <property type="gene ID" value="ENSPREG00000005570.1"/>
</dbReference>
<protein>
    <submittedName>
        <fullName evidence="1">FAM3 metabolism regulating signaling molecule A</fullName>
    </submittedName>
</protein>
<reference evidence="2" key="1">
    <citation type="submission" date="2013-11" db="EMBL/GenBank/DDBJ databases">
        <title>The genomic landscape of the Guanapo guppy.</title>
        <authorList>
            <person name="Kuenstner A."/>
            <person name="Dreyer C."/>
        </authorList>
    </citation>
    <scope>NUCLEOTIDE SEQUENCE</scope>
    <source>
        <strain evidence="2">Guanapo</strain>
    </source>
</reference>
<evidence type="ECO:0000313" key="2">
    <source>
        <dbReference type="Proteomes" id="UP000242638"/>
    </source>
</evidence>
<reference evidence="1" key="3">
    <citation type="submission" date="2025-09" db="UniProtKB">
        <authorList>
            <consortium name="Ensembl"/>
        </authorList>
    </citation>
    <scope>IDENTIFICATION</scope>
    <source>
        <strain evidence="1">Guanapo</strain>
    </source>
</reference>
<dbReference type="GeneTree" id="ENSGT00950000183004"/>
<proteinExistence type="predicted"/>
<sequence>MWAVPPPPGGVQRTAGGAGRNFYKRGALGFCSWWASSGCSQAHYLEATTVYLCETSTLAQKRSQSESCPWRYKCGLSAPCPPKHLAFRWCLELQTSLAPNSARRIRLVVTISSSCQCSSEAFNEPSFDPGRELRHVGCRLSRTDFGHPWSRRLFEELGSTAAKELAIRDGWEFVGTKGIENQSHFEQRMKNGKSSNKYQGWPKSLEMDGCIPLWPPLEG</sequence>
<evidence type="ECO:0000313" key="1">
    <source>
        <dbReference type="Ensembl" id="ENSPREP00000008150.1"/>
    </source>
</evidence>
<reference evidence="1" key="2">
    <citation type="submission" date="2025-08" db="UniProtKB">
        <authorList>
            <consortium name="Ensembl"/>
        </authorList>
    </citation>
    <scope>IDENTIFICATION</scope>
    <source>
        <strain evidence="1">Guanapo</strain>
    </source>
</reference>
<organism evidence="1 2">
    <name type="scientific">Poecilia reticulata</name>
    <name type="common">Guppy</name>
    <name type="synonym">Acanthophacelus reticulatus</name>
    <dbReference type="NCBI Taxonomy" id="8081"/>
    <lineage>
        <taxon>Eukaryota</taxon>
        <taxon>Metazoa</taxon>
        <taxon>Chordata</taxon>
        <taxon>Craniata</taxon>
        <taxon>Vertebrata</taxon>
        <taxon>Euteleostomi</taxon>
        <taxon>Actinopterygii</taxon>
        <taxon>Neopterygii</taxon>
        <taxon>Teleostei</taxon>
        <taxon>Neoteleostei</taxon>
        <taxon>Acanthomorphata</taxon>
        <taxon>Ovalentaria</taxon>
        <taxon>Atherinomorphae</taxon>
        <taxon>Cyprinodontiformes</taxon>
        <taxon>Poeciliidae</taxon>
        <taxon>Poeciliinae</taxon>
        <taxon>Poecilia</taxon>
    </lineage>
</organism>
<dbReference type="PANTHER" id="PTHR14592">
    <property type="entry name" value="UNCHARACTERIZED FAM3"/>
    <property type="match status" value="1"/>
</dbReference>
<keyword evidence="2" id="KW-1185">Reference proteome</keyword>